<keyword evidence="3" id="KW-1185">Reference proteome</keyword>
<dbReference type="Proteomes" id="UP000050515">
    <property type="component" value="Unassembled WGS sequence"/>
</dbReference>
<dbReference type="RefSeq" id="WP_048100940.1">
    <property type="nucleotide sequence ID" value="NZ_JBBYJF010000023.1"/>
</dbReference>
<proteinExistence type="predicted"/>
<protein>
    <submittedName>
        <fullName evidence="2">Uncharacterized protein</fullName>
    </submittedName>
</protein>
<evidence type="ECO:0000313" key="1">
    <source>
        <dbReference type="EMBL" id="KPV45947.1"/>
    </source>
</evidence>
<dbReference type="OrthoDB" id="56064at2157"/>
<organism evidence="2 3">
    <name type="scientific">Acidiplasma aeolicum</name>
    <dbReference type="NCBI Taxonomy" id="507754"/>
    <lineage>
        <taxon>Archaea</taxon>
        <taxon>Methanobacteriati</taxon>
        <taxon>Thermoplasmatota</taxon>
        <taxon>Thermoplasmata</taxon>
        <taxon>Thermoplasmatales</taxon>
        <taxon>Ferroplasmaceae</taxon>
        <taxon>Acidiplasma</taxon>
    </lineage>
</organism>
<dbReference type="EMBL" id="LKBG01000253">
    <property type="protein sequence ID" value="KQB34148.1"/>
    <property type="molecule type" value="Genomic_DNA"/>
</dbReference>
<name>A0A0N8VKM6_9ARCH</name>
<dbReference type="Proteomes" id="UP000050320">
    <property type="component" value="Unassembled WGS sequence"/>
</dbReference>
<dbReference type="AlphaFoldDB" id="A0A0N8VKM6"/>
<evidence type="ECO:0000313" key="4">
    <source>
        <dbReference type="Proteomes" id="UP000050515"/>
    </source>
</evidence>
<accession>A0A0N8VKM6</accession>
<sequence>MDVNDVIEVFKDSIDQGDLVNAYSVLAKNLERYKHARKIKQEKLLQHIINVIEGNESMDDFSKFLENEDLSFIPYIESYEQYKQSLMDHIVYAMNRYNIKYPSYDAKRCGDL</sequence>
<comment type="caution">
    <text evidence="2">The sequence shown here is derived from an EMBL/GenBank/DDBJ whole genome shotgun (WGS) entry which is preliminary data.</text>
</comment>
<reference evidence="1 4" key="1">
    <citation type="submission" date="2015-09" db="EMBL/GenBank/DDBJ databases">
        <title>Draft genome sequence of Acidiplasma aeolicum DSM 18409.</title>
        <authorList>
            <person name="Hemp J."/>
        </authorList>
    </citation>
    <scope>NUCLEOTIDE SEQUENCE [LARGE SCALE GENOMIC DNA]</scope>
    <source>
        <strain evidence="1 4">V</strain>
    </source>
</reference>
<evidence type="ECO:0000313" key="3">
    <source>
        <dbReference type="Proteomes" id="UP000050320"/>
    </source>
</evidence>
<gene>
    <name evidence="2" type="ORF">AOG54_01280</name>
    <name evidence="1" type="ORF">SE19_07625</name>
</gene>
<dbReference type="PATRIC" id="fig|507754.4.peg.747"/>
<reference evidence="2 3" key="2">
    <citation type="submission" date="2015-09" db="EMBL/GenBank/DDBJ databases">
        <title>Heavy metals and arsenic resistance mechanisms in polyextremophilic archaea of the family Ferroplasmaceae.</title>
        <authorList>
            <person name="Bulaev A.G."/>
            <person name="Kanygina A.V."/>
        </authorList>
    </citation>
    <scope>NUCLEOTIDE SEQUENCE [LARGE SCALE GENOMIC DNA]</scope>
    <source>
        <strain evidence="2 3">VT</strain>
    </source>
</reference>
<dbReference type="EMBL" id="LJCQ01000340">
    <property type="protein sequence ID" value="KPV45947.1"/>
    <property type="molecule type" value="Genomic_DNA"/>
</dbReference>
<evidence type="ECO:0000313" key="2">
    <source>
        <dbReference type="EMBL" id="KQB34148.1"/>
    </source>
</evidence>
<dbReference type="GeneID" id="84221552"/>